<keyword evidence="3" id="KW-0479">Metal-binding</keyword>
<dbReference type="Gene3D" id="3.90.550.10">
    <property type="entry name" value="Spore Coat Polysaccharide Biosynthesis Protein SpsA, Chain A"/>
    <property type="match status" value="1"/>
</dbReference>
<keyword evidence="1" id="KW-0963">Cytoplasm</keyword>
<dbReference type="EMBL" id="CDPU01000025">
    <property type="protein sequence ID" value="CEO51790.1"/>
    <property type="molecule type" value="Genomic_DNA"/>
</dbReference>
<evidence type="ECO:0000256" key="6">
    <source>
        <dbReference type="ARBA" id="ARBA00023134"/>
    </source>
</evidence>
<name>A0A0B7KA91_BIOOC</name>
<evidence type="ECO:0000256" key="4">
    <source>
        <dbReference type="ARBA" id="ARBA00022741"/>
    </source>
</evidence>
<keyword evidence="6" id="KW-0342">GTP-binding</keyword>
<organism evidence="9">
    <name type="scientific">Bionectria ochroleuca</name>
    <name type="common">Gliocladium roseum</name>
    <dbReference type="NCBI Taxonomy" id="29856"/>
    <lineage>
        <taxon>Eukaryota</taxon>
        <taxon>Fungi</taxon>
        <taxon>Dikarya</taxon>
        <taxon>Ascomycota</taxon>
        <taxon>Pezizomycotina</taxon>
        <taxon>Sordariomycetes</taxon>
        <taxon>Hypocreomycetidae</taxon>
        <taxon>Hypocreales</taxon>
        <taxon>Bionectriaceae</taxon>
        <taxon>Clonostachys</taxon>
    </lineage>
</organism>
<keyword evidence="7" id="KW-0501">Molybdenum cofactor biosynthesis</keyword>
<proteinExistence type="predicted"/>
<evidence type="ECO:0000256" key="5">
    <source>
        <dbReference type="ARBA" id="ARBA00022842"/>
    </source>
</evidence>
<sequence>MNNFKYTQQRDAKPLRQTSLCISWRRGKAVEIPNNKLITITMSSSPEPPFLPLILAGGRATRMGCPKHLLSTPNGKHLYENQIEVIREAFPGITEIYISLAQDSQLDDLLQMACSENGCLLEGNPRVRLKVIFDEERNLTNESAGPASGILAAANLRPNTTWLVVACDFPFLTADALRQLVSHYEQPVTCFRNLKGYCEPLLGLWSPQALGYLADNHKKGVLSPSRVVDKLGGPMLLPTRDPQWTLFNVNSRADWTATMKAFSFGQDNSSI</sequence>
<evidence type="ECO:0000256" key="1">
    <source>
        <dbReference type="ARBA" id="ARBA00022490"/>
    </source>
</evidence>
<dbReference type="AlphaFoldDB" id="A0A0B7KA91"/>
<dbReference type="InterPro" id="IPR029044">
    <property type="entry name" value="Nucleotide-diphossugar_trans"/>
</dbReference>
<evidence type="ECO:0000256" key="7">
    <source>
        <dbReference type="ARBA" id="ARBA00023150"/>
    </source>
</evidence>
<protein>
    <recommendedName>
        <fullName evidence="8">MobA-like NTP transferase domain-containing protein</fullName>
    </recommendedName>
</protein>
<dbReference type="GO" id="GO:0046872">
    <property type="term" value="F:metal ion binding"/>
    <property type="evidence" value="ECO:0007669"/>
    <property type="project" value="UniProtKB-KW"/>
</dbReference>
<dbReference type="GO" id="GO:0006777">
    <property type="term" value="P:Mo-molybdopterin cofactor biosynthetic process"/>
    <property type="evidence" value="ECO:0007669"/>
    <property type="project" value="UniProtKB-KW"/>
</dbReference>
<dbReference type="GO" id="GO:0016779">
    <property type="term" value="F:nucleotidyltransferase activity"/>
    <property type="evidence" value="ECO:0007669"/>
    <property type="project" value="UniProtKB-ARBA"/>
</dbReference>
<dbReference type="SUPFAM" id="SSF53448">
    <property type="entry name" value="Nucleotide-diphospho-sugar transferases"/>
    <property type="match status" value="1"/>
</dbReference>
<accession>A0A0B7KA91</accession>
<dbReference type="PANTHER" id="PTHR19136">
    <property type="entry name" value="MOLYBDENUM COFACTOR GUANYLYLTRANSFERASE"/>
    <property type="match status" value="1"/>
</dbReference>
<reference evidence="9" key="1">
    <citation type="submission" date="2015-01" db="EMBL/GenBank/DDBJ databases">
        <authorList>
            <person name="Durling Mikael"/>
        </authorList>
    </citation>
    <scope>NUCLEOTIDE SEQUENCE</scope>
</reference>
<dbReference type="PANTHER" id="PTHR19136:SF81">
    <property type="entry name" value="MOLYBDENUM COFACTOR GUANYLYLTRANSFERASE"/>
    <property type="match status" value="1"/>
</dbReference>
<keyword evidence="5" id="KW-0460">Magnesium</keyword>
<evidence type="ECO:0000256" key="3">
    <source>
        <dbReference type="ARBA" id="ARBA00022723"/>
    </source>
</evidence>
<feature type="domain" description="MobA-like NTP transferase" evidence="8">
    <location>
        <begin position="53"/>
        <end position="218"/>
    </location>
</feature>
<dbReference type="CDD" id="cd02503">
    <property type="entry name" value="MobA"/>
    <property type="match status" value="1"/>
</dbReference>
<gene>
    <name evidence="9" type="ORF">BN869_000007848_1</name>
</gene>
<evidence type="ECO:0000259" key="8">
    <source>
        <dbReference type="Pfam" id="PF12804"/>
    </source>
</evidence>
<dbReference type="InterPro" id="IPR025877">
    <property type="entry name" value="MobA-like_NTP_Trfase"/>
</dbReference>
<dbReference type="InterPro" id="IPR013482">
    <property type="entry name" value="Molybde_CF_guanTrfase"/>
</dbReference>
<evidence type="ECO:0000256" key="2">
    <source>
        <dbReference type="ARBA" id="ARBA00022679"/>
    </source>
</evidence>
<dbReference type="Pfam" id="PF12804">
    <property type="entry name" value="NTP_transf_3"/>
    <property type="match status" value="1"/>
</dbReference>
<keyword evidence="2" id="KW-0808">Transferase</keyword>
<evidence type="ECO:0000313" key="9">
    <source>
        <dbReference type="EMBL" id="CEO51790.1"/>
    </source>
</evidence>
<keyword evidence="4" id="KW-0547">Nucleotide-binding</keyword>
<dbReference type="GO" id="GO:0005525">
    <property type="term" value="F:GTP binding"/>
    <property type="evidence" value="ECO:0007669"/>
    <property type="project" value="UniProtKB-KW"/>
</dbReference>